<organism evidence="1 2">
    <name type="scientific">Novilysobacter luteus</name>
    <dbReference type="NCBI Taxonomy" id="2822368"/>
    <lineage>
        <taxon>Bacteria</taxon>
        <taxon>Pseudomonadati</taxon>
        <taxon>Pseudomonadota</taxon>
        <taxon>Gammaproteobacteria</taxon>
        <taxon>Lysobacterales</taxon>
        <taxon>Lysobacteraceae</taxon>
        <taxon>Novilysobacter</taxon>
    </lineage>
</organism>
<dbReference type="RefSeq" id="WP_215219762.1">
    <property type="nucleotide sequence ID" value="NZ_OU015430.1"/>
</dbReference>
<protein>
    <submittedName>
        <fullName evidence="1">Uncharacterized protein</fullName>
    </submittedName>
</protein>
<evidence type="ECO:0000313" key="2">
    <source>
        <dbReference type="Proteomes" id="UP000680116"/>
    </source>
</evidence>
<name>A0ABM8UDT4_9GAMM</name>
<sequence length="167" mass="18409">MATISQSDNENLQRLVGAIVLASQDVEGYLKVIVPFMATEEATLQSVIQTHGKLQRRMLGQLVGHFVDSTTSDTLGFAQHMAQLVNDRNRIVHHFNDTYGAQLASGDIASVISSLQAVLGNITNFRSVTVQLALVIFEGLRDTTFYGTPEYEQFSELCAKFRKQVAS</sequence>
<reference evidence="1 2" key="1">
    <citation type="submission" date="2021-04" db="EMBL/GenBank/DDBJ databases">
        <authorList>
            <person name="Rodrigo-Torres L."/>
            <person name="Arahal R. D."/>
            <person name="Lucena T."/>
        </authorList>
    </citation>
    <scope>NUCLEOTIDE SEQUENCE [LARGE SCALE GENOMIC DNA]</scope>
    <source>
        <strain evidence="1 2">CECT 30171</strain>
    </source>
</reference>
<proteinExistence type="predicted"/>
<evidence type="ECO:0000313" key="1">
    <source>
        <dbReference type="EMBL" id="CAG4970763.1"/>
    </source>
</evidence>
<accession>A0ABM8UDT4</accession>
<dbReference type="Proteomes" id="UP000680116">
    <property type="component" value="Chromosome"/>
</dbReference>
<dbReference type="EMBL" id="OU015430">
    <property type="protein sequence ID" value="CAG4970763.1"/>
    <property type="molecule type" value="Genomic_DNA"/>
</dbReference>
<keyword evidence="2" id="KW-1185">Reference proteome</keyword>
<gene>
    <name evidence="1" type="ORF">LYB30171_00801</name>
</gene>